<dbReference type="InterPro" id="IPR036028">
    <property type="entry name" value="SH3-like_dom_sf"/>
</dbReference>
<dbReference type="OMA" id="MEVQVEY"/>
<evidence type="ECO:0000313" key="6">
    <source>
        <dbReference type="Proteomes" id="UP000288216"/>
    </source>
</evidence>
<dbReference type="Gene3D" id="2.30.30.40">
    <property type="entry name" value="SH3 Domains"/>
    <property type="match status" value="3"/>
</dbReference>
<dbReference type="PANTHER" id="PTHR14167">
    <property type="entry name" value="SH3 DOMAIN-CONTAINING"/>
    <property type="match status" value="1"/>
</dbReference>
<dbReference type="GO" id="GO:0016477">
    <property type="term" value="P:cell migration"/>
    <property type="evidence" value="ECO:0007669"/>
    <property type="project" value="TreeGrafter"/>
</dbReference>
<keyword evidence="6" id="KW-1185">Reference proteome</keyword>
<evidence type="ECO:0000256" key="2">
    <source>
        <dbReference type="PROSITE-ProRule" id="PRU00192"/>
    </source>
</evidence>
<accession>A0A401PK89</accession>
<gene>
    <name evidence="5" type="ORF">scyTo_0002616</name>
</gene>
<organism evidence="5 6">
    <name type="scientific">Scyliorhinus torazame</name>
    <name type="common">Cloudy catshark</name>
    <name type="synonym">Catulus torazame</name>
    <dbReference type="NCBI Taxonomy" id="75743"/>
    <lineage>
        <taxon>Eukaryota</taxon>
        <taxon>Metazoa</taxon>
        <taxon>Chordata</taxon>
        <taxon>Craniata</taxon>
        <taxon>Vertebrata</taxon>
        <taxon>Chondrichthyes</taxon>
        <taxon>Elasmobranchii</taxon>
        <taxon>Galeomorphii</taxon>
        <taxon>Galeoidea</taxon>
        <taxon>Carcharhiniformes</taxon>
        <taxon>Scyliorhinidae</taxon>
        <taxon>Scyliorhinus</taxon>
    </lineage>
</organism>
<evidence type="ECO:0000313" key="5">
    <source>
        <dbReference type="EMBL" id="GCB73536.1"/>
    </source>
</evidence>
<comment type="caution">
    <text evidence="5">The sequence shown here is derived from an EMBL/GenBank/DDBJ whole genome shotgun (WGS) entry which is preliminary data.</text>
</comment>
<reference evidence="5 6" key="1">
    <citation type="journal article" date="2018" name="Nat. Ecol. Evol.">
        <title>Shark genomes provide insights into elasmobranch evolution and the origin of vertebrates.</title>
        <authorList>
            <person name="Hara Y"/>
            <person name="Yamaguchi K"/>
            <person name="Onimaru K"/>
            <person name="Kadota M"/>
            <person name="Koyanagi M"/>
            <person name="Keeley SD"/>
            <person name="Tatsumi K"/>
            <person name="Tanaka K"/>
            <person name="Motone F"/>
            <person name="Kageyama Y"/>
            <person name="Nozu R"/>
            <person name="Adachi N"/>
            <person name="Nishimura O"/>
            <person name="Nakagawa R"/>
            <person name="Tanegashima C"/>
            <person name="Kiyatake I"/>
            <person name="Matsumoto R"/>
            <person name="Murakumo K"/>
            <person name="Nishida K"/>
            <person name="Terakita A"/>
            <person name="Kuratani S"/>
            <person name="Sato K"/>
            <person name="Hyodo S Kuraku.S."/>
        </authorList>
    </citation>
    <scope>NUCLEOTIDE SEQUENCE [LARGE SCALE GENOMIC DNA]</scope>
</reference>
<name>A0A401PK89_SCYTO</name>
<feature type="region of interest" description="Disordered" evidence="3">
    <location>
        <begin position="315"/>
        <end position="342"/>
    </location>
</feature>
<dbReference type="EMBL" id="BFAA01000669">
    <property type="protein sequence ID" value="GCB73536.1"/>
    <property type="molecule type" value="Genomic_DNA"/>
</dbReference>
<dbReference type="GO" id="GO:0007015">
    <property type="term" value="P:actin filament organization"/>
    <property type="evidence" value="ECO:0007669"/>
    <property type="project" value="TreeGrafter"/>
</dbReference>
<feature type="region of interest" description="Disordered" evidence="3">
    <location>
        <begin position="221"/>
        <end position="260"/>
    </location>
</feature>
<protein>
    <recommendedName>
        <fullName evidence="4">SH3 domain-containing protein</fullName>
    </recommendedName>
</protein>
<feature type="domain" description="SH3" evidence="4">
    <location>
        <begin position="153"/>
        <end position="214"/>
    </location>
</feature>
<dbReference type="OrthoDB" id="73680at2759"/>
<dbReference type="STRING" id="75743.A0A401PK89"/>
<evidence type="ECO:0000259" key="4">
    <source>
        <dbReference type="PROSITE" id="PS50002"/>
    </source>
</evidence>
<dbReference type="SUPFAM" id="SSF50044">
    <property type="entry name" value="SH3-domain"/>
    <property type="match status" value="3"/>
</dbReference>
<feature type="compositionally biased region" description="Pro residues" evidence="3">
    <location>
        <begin position="251"/>
        <end position="260"/>
    </location>
</feature>
<dbReference type="Pfam" id="PF14604">
    <property type="entry name" value="SH3_9"/>
    <property type="match status" value="1"/>
</dbReference>
<feature type="region of interest" description="Disordered" evidence="3">
    <location>
        <begin position="272"/>
        <end position="299"/>
    </location>
</feature>
<dbReference type="SMART" id="SM00326">
    <property type="entry name" value="SH3"/>
    <property type="match status" value="3"/>
</dbReference>
<dbReference type="AlphaFoldDB" id="A0A401PK89"/>
<dbReference type="Proteomes" id="UP000288216">
    <property type="component" value="Unassembled WGS sequence"/>
</dbReference>
<dbReference type="InterPro" id="IPR001452">
    <property type="entry name" value="SH3_domain"/>
</dbReference>
<dbReference type="Pfam" id="PF07653">
    <property type="entry name" value="SH3_2"/>
    <property type="match status" value="2"/>
</dbReference>
<proteinExistence type="predicted"/>
<dbReference type="PANTHER" id="PTHR14167:SF92">
    <property type="entry name" value="CIN85 AND CD2AP RELATED, ISOFORM J"/>
    <property type="match status" value="1"/>
</dbReference>
<dbReference type="InterPro" id="IPR050384">
    <property type="entry name" value="Endophilin_SH3RF"/>
</dbReference>
<feature type="compositionally biased region" description="Basic and acidic residues" evidence="3">
    <location>
        <begin position="284"/>
        <end position="295"/>
    </location>
</feature>
<dbReference type="PRINTS" id="PR00452">
    <property type="entry name" value="SH3DOMAIN"/>
</dbReference>
<dbReference type="PROSITE" id="PS50002">
    <property type="entry name" value="SH3"/>
    <property type="match status" value="3"/>
</dbReference>
<feature type="domain" description="SH3" evidence="4">
    <location>
        <begin position="1"/>
        <end position="59"/>
    </location>
</feature>
<keyword evidence="1 2" id="KW-0728">SH3 domain</keyword>
<feature type="compositionally biased region" description="Basic and acidic residues" evidence="3">
    <location>
        <begin position="232"/>
        <end position="242"/>
    </location>
</feature>
<feature type="domain" description="SH3" evidence="4">
    <location>
        <begin position="82"/>
        <end position="141"/>
    </location>
</feature>
<sequence>MVEFIVVSCFETQEDDELSLQIGDVIKNTKCTEEEGWWEGEINGRRGRFPRIFVQEVPPSPVEPENNMQPPSVHRKRAVKKRMQRWCEVVISYSPSKSEELEINVGDVIEILDEIEDGWWIGRMNGKTGRFPSNFVIEMDNTEGKAQCPVTKSGKEYYKAISDYVASTDAELSLHIGDVILILKKETEEYGWWEGYLNGTQGLFPNNCVVPYLEDTEMEKGLPPRVTTDVDGYEKKKPKSEWSEPAVKPNTMPPRKVPPPVKVKPALVSLPNKVNGEQGLSPQEHSKSARDKASDSDLVPCDMLAGSAEKLNHLTTDRPKHKGRRPPSQFVAPTAQDVKWPPHPTMPARVTAPTSQLSEQPTYKMLHATAVKPSIVLPHTSNNLQKELEDEDKETSLEALRAEVRSLQLSLDLLRNLHL</sequence>
<evidence type="ECO:0000256" key="3">
    <source>
        <dbReference type="SAM" id="MobiDB-lite"/>
    </source>
</evidence>
<evidence type="ECO:0000256" key="1">
    <source>
        <dbReference type="ARBA" id="ARBA00022443"/>
    </source>
</evidence>